<organism evidence="1">
    <name type="scientific">Brugia malayi</name>
    <name type="common">Filarial nematode worm</name>
    <dbReference type="NCBI Taxonomy" id="6279"/>
    <lineage>
        <taxon>Eukaryota</taxon>
        <taxon>Metazoa</taxon>
        <taxon>Ecdysozoa</taxon>
        <taxon>Nematoda</taxon>
        <taxon>Chromadorea</taxon>
        <taxon>Rhabditida</taxon>
        <taxon>Spirurina</taxon>
        <taxon>Spiruromorpha</taxon>
        <taxon>Filarioidea</taxon>
        <taxon>Onchocercidae</taxon>
        <taxon>Brugia</taxon>
    </lineage>
</organism>
<reference evidence="1 4" key="1">
    <citation type="journal article" date="2007" name="Science">
        <title>Draft genome of the filarial nematode parasite Brugia malayi.</title>
        <authorList>
            <person name="Ghedin E."/>
            <person name="Wang S."/>
            <person name="Spiro D."/>
            <person name="Caler E."/>
            <person name="Zhao Q."/>
            <person name="Crabtree J."/>
            <person name="Allen J.E."/>
            <person name="Delcher A.L."/>
            <person name="Guiliano D.B."/>
            <person name="Miranda-Saavedra D."/>
            <person name="Angiuoli S.V."/>
            <person name="Creasy T."/>
            <person name="Amedeo P."/>
            <person name="Haas B."/>
            <person name="El-Sayed N.M."/>
            <person name="Wortman J.R."/>
            <person name="Feldblyum T."/>
            <person name="Tallon L."/>
            <person name="Schatz M."/>
            <person name="Shumway M."/>
            <person name="Koo H."/>
            <person name="Salzberg S.L."/>
            <person name="Schobel S."/>
            <person name="Pertea M."/>
            <person name="Pop M."/>
            <person name="White O."/>
            <person name="Barton G.J."/>
            <person name="Carlow C.K."/>
            <person name="Crawford M.J."/>
            <person name="Daub J."/>
            <person name="Dimmic M.W."/>
            <person name="Estes C.F."/>
            <person name="Foster J.M."/>
            <person name="Ganatra M."/>
            <person name="Gregory W.F."/>
            <person name="Johnson N.M."/>
            <person name="Jin J."/>
            <person name="Komuniecki R."/>
            <person name="Korf I."/>
            <person name="Kumar S."/>
            <person name="Laney S."/>
            <person name="Li B.W."/>
            <person name="Li W."/>
            <person name="Lindblom T.H."/>
            <person name="Lustigman S."/>
            <person name="Ma D."/>
            <person name="Maina C.V."/>
            <person name="Martin D.M."/>
            <person name="McCarter J.P."/>
            <person name="McReynolds L."/>
            <person name="Mitreva M."/>
            <person name="Nutman T.B."/>
            <person name="Parkinson J."/>
            <person name="Peregrin-Alvarez J.M."/>
            <person name="Poole C."/>
            <person name="Ren Q."/>
            <person name="Saunders L."/>
            <person name="Sluder A.E."/>
            <person name="Smith K."/>
            <person name="Stanke M."/>
            <person name="Unnasch T.R."/>
            <person name="Ware J."/>
            <person name="Wei A.D."/>
            <person name="Weil G."/>
            <person name="Williams D.J."/>
            <person name="Zhang Y."/>
            <person name="Williams S.A."/>
            <person name="Fraser-Liggett C."/>
            <person name="Slatko B."/>
            <person name="Blaxter M.L."/>
            <person name="Scott A.L."/>
        </authorList>
    </citation>
    <scope>NUCLEOTIDE SEQUENCE</scope>
    <source>
        <strain evidence="1 4">FR3</strain>
    </source>
</reference>
<dbReference type="GeneID" id="6101775"/>
<evidence type="ECO:0000313" key="4">
    <source>
        <dbReference type="Proteomes" id="UP000006672"/>
    </source>
</evidence>
<reference evidence="5" key="4">
    <citation type="submission" date="2019-12" db="UniProtKB">
        <authorList>
            <consortium name="WormBaseParasite"/>
        </authorList>
    </citation>
    <scope>IDENTIFICATION</scope>
</reference>
<dbReference type="RefSeq" id="XP_001898328.1">
    <property type="nucleotide sequence ID" value="XM_001898293.1"/>
</dbReference>
<reference evidence="3" key="3">
    <citation type="submission" date="2019-04" db="EMBL/GenBank/DDBJ databases">
        <authorList>
            <person name="Howe K."/>
            <person name="Paulini M."/>
            <person name="Williams G."/>
        </authorList>
    </citation>
    <scope>NUCLEOTIDE SEQUENCE [LARGE SCALE GENOMIC DNA]</scope>
    <source>
        <strain evidence="3">FR3</strain>
    </source>
</reference>
<accession>A0A4E9G2M3</accession>
<dbReference type="WBParaSite" id="Bm8183.1">
    <property type="protein sequence ID" value="Bm8183.1"/>
    <property type="gene ID" value="WBGene00228444"/>
</dbReference>
<sequence length="94" mass="10487">MDRIEQSSSVTDDAKRGSGACMLQKLDHSLTQIIGLTAPANCSSLTSVMLDRTDGLDWRGVMTRFVRDIREIMEKWEVERVTAMEDLPAAANSR</sequence>
<evidence type="ECO:0000313" key="2">
    <source>
        <dbReference type="EMBL" id="CDQ06514.1"/>
    </source>
</evidence>
<dbReference type="EMBL" id="CAAKNF010000001">
    <property type="protein sequence ID" value="VIO99671.1"/>
    <property type="molecule type" value="Genomic_DNA"/>
</dbReference>
<name>A0A1P6CD03_BRUMA</name>
<dbReference type="WormBase" id="Bm8183">
    <property type="protein sequence ID" value="BM05418"/>
    <property type="gene ID" value="WBGene00228444"/>
</dbReference>
<dbReference type="KEGG" id="bmy:BM_BM8183"/>
<gene>
    <name evidence="1" type="primary">Bm10761</name>
    <name evidence="2 5 6" type="ORF">Bm8183</name>
    <name evidence="1" type="ORF">BM_Bm10761</name>
    <name evidence="3" type="ORF">BM_BM8183</name>
    <name evidence="2" type="ORF">BM_Bm8183</name>
</gene>
<reference evidence="1" key="2">
    <citation type="submission" date="2012-12" db="EMBL/GenBank/DDBJ databases">
        <authorList>
            <consortium name="WormBase Consortium"/>
            <person name="Ghedin E."/>
            <person name="Paulini M."/>
        </authorList>
    </citation>
    <scope>NUCLEOTIDE SEQUENCE</scope>
    <source>
        <strain evidence="1">FR3</strain>
    </source>
</reference>
<dbReference type="Proteomes" id="UP000006672">
    <property type="component" value="Unassembled WGS sequence"/>
</dbReference>
<dbReference type="EMBL" id="LN857009">
    <property type="protein sequence ID" value="CDP99447.1"/>
    <property type="molecule type" value="Genomic_DNA"/>
</dbReference>
<dbReference type="CTD" id="6101775"/>
<evidence type="ECO:0000313" key="5">
    <source>
        <dbReference type="WBParaSite" id="Bm8183.1"/>
    </source>
</evidence>
<proteinExistence type="predicted"/>
<dbReference type="AlphaFoldDB" id="A0A1P6CD03"/>
<protein>
    <submittedName>
        <fullName evidence="1">Bm10761</fullName>
    </submittedName>
    <submittedName>
        <fullName evidence="2">Bm8183</fullName>
    </submittedName>
    <submittedName>
        <fullName evidence="3 5">Zinc finger, C2H2 type family protein</fullName>
    </submittedName>
</protein>
<evidence type="ECO:0000313" key="6">
    <source>
        <dbReference type="WormBase" id="Bm8183"/>
    </source>
</evidence>
<accession>A0A1P6CD03</accession>
<keyword evidence="4" id="KW-1185">Reference proteome</keyword>
<evidence type="ECO:0000313" key="1">
    <source>
        <dbReference type="EMBL" id="CDP99447.1"/>
    </source>
</evidence>
<dbReference type="EMBL" id="LN855533">
    <property type="protein sequence ID" value="CDQ06514.1"/>
    <property type="molecule type" value="Genomic_DNA"/>
</dbReference>
<evidence type="ECO:0000313" key="3">
    <source>
        <dbReference type="EMBL" id="VIO99671.1"/>
    </source>
</evidence>